<gene>
    <name evidence="1" type="ORF">WB403_18065</name>
</gene>
<evidence type="ECO:0000313" key="1">
    <source>
        <dbReference type="EMBL" id="MEI5611072.1"/>
    </source>
</evidence>
<evidence type="ECO:0008006" key="3">
    <source>
        <dbReference type="Google" id="ProtNLM"/>
    </source>
</evidence>
<reference evidence="1 2" key="1">
    <citation type="submission" date="2024-03" db="EMBL/GenBank/DDBJ databases">
        <title>First Report of Pectobacterium brasiliscabiei causing potato scab in china.</title>
        <authorList>
            <person name="Handique U."/>
        </authorList>
    </citation>
    <scope>NUCLEOTIDE SEQUENCE [LARGE SCALE GENOMIC DNA]</scope>
    <source>
        <strain evidence="1 2">ZRIMU1503</strain>
    </source>
</reference>
<dbReference type="EMBL" id="JBBAYM010000011">
    <property type="protein sequence ID" value="MEI5611072.1"/>
    <property type="molecule type" value="Genomic_DNA"/>
</dbReference>
<sequence length="148" mass="16678">MPHADQCRDLRQAGALEDEGLWRLTTPAIAESRKVSLRGLPDRVVTEILYGLQERIAQGLLHKDYQLRNLSTNARAQQVTSLEELDLDVLTRTDRTQARGFPKHIRRFGLSPETERHKDVWDASVFGLGGTFSSTGITQPWLREGAKA</sequence>
<name>A0ABU8GCZ6_9ACTN</name>
<dbReference type="Proteomes" id="UP001365781">
    <property type="component" value="Unassembled WGS sequence"/>
</dbReference>
<evidence type="ECO:0000313" key="2">
    <source>
        <dbReference type="Proteomes" id="UP001365781"/>
    </source>
</evidence>
<proteinExistence type="predicted"/>
<accession>A0ABU8GCZ6</accession>
<dbReference type="RefSeq" id="WP_336558554.1">
    <property type="nucleotide sequence ID" value="NZ_JBBAYL010000019.1"/>
</dbReference>
<comment type="caution">
    <text evidence="1">The sequence shown here is derived from an EMBL/GenBank/DDBJ whole genome shotgun (WGS) entry which is preliminary data.</text>
</comment>
<protein>
    <recommendedName>
        <fullName evidence="3">Protein kinase domain-containing protein</fullName>
    </recommendedName>
</protein>
<organism evidence="1 2">
    <name type="scientific">Streptomyces brasiliscabiei</name>
    <dbReference type="NCBI Taxonomy" id="2736302"/>
    <lineage>
        <taxon>Bacteria</taxon>
        <taxon>Bacillati</taxon>
        <taxon>Actinomycetota</taxon>
        <taxon>Actinomycetes</taxon>
        <taxon>Kitasatosporales</taxon>
        <taxon>Streptomycetaceae</taxon>
        <taxon>Streptomyces</taxon>
    </lineage>
</organism>
<keyword evidence="2" id="KW-1185">Reference proteome</keyword>